<dbReference type="EMBL" id="CP136921">
    <property type="protein sequence ID" value="WOO33538.1"/>
    <property type="molecule type" value="Genomic_DNA"/>
</dbReference>
<sequence length="312" mass="31929">MLKSKLASIAAAAALSFGVMGSAHSAVVINAGNYKITLDNFDLGTNGYGTAAGVKCTTVDECDAAAANPALSGSSYDTMGIFNVARIEDKNGNTIFSPGNPIYGGKYLTGVFGGLTDSYAEVTCSPVTGCSTTTLSTGGVWALYENNSEWDATQGSGVGVWDPASLTYPGITGGTLWLEGVFGKGLIENQPDSTYYSNFGPTLSGTGTAYLDITGGDAFDMFKPAGYTPAFTDDNGGEHDMYLTTSFDDRSGSASNLCTVPATGTVPASGCWTVKSTTQITGVISEVPEPGTMALAGLALLGAGLASRRRKS</sequence>
<feature type="signal peptide" evidence="1">
    <location>
        <begin position="1"/>
        <end position="25"/>
    </location>
</feature>
<reference evidence="3 4" key="1">
    <citation type="submission" date="2023-03" db="EMBL/GenBank/DDBJ databases">
        <title>Diaphorobacter basophil sp. nov., isolated from a sewage-treatment plant.</title>
        <authorList>
            <person name="Yang K."/>
        </authorList>
    </citation>
    <scope>NUCLEOTIDE SEQUENCE [LARGE SCALE GENOMIC DNA]</scope>
    <source>
        <strain evidence="3 4">Y-1</strain>
    </source>
</reference>
<organism evidence="3 4">
    <name type="scientific">Diaphorobacter limosus</name>
    <dbReference type="NCBI Taxonomy" id="3036128"/>
    <lineage>
        <taxon>Bacteria</taxon>
        <taxon>Pseudomonadati</taxon>
        <taxon>Pseudomonadota</taxon>
        <taxon>Betaproteobacteria</taxon>
        <taxon>Burkholderiales</taxon>
        <taxon>Comamonadaceae</taxon>
        <taxon>Diaphorobacter</taxon>
    </lineage>
</organism>
<dbReference type="Proteomes" id="UP001303211">
    <property type="component" value="Chromosome"/>
</dbReference>
<evidence type="ECO:0000313" key="3">
    <source>
        <dbReference type="EMBL" id="WOO33538.1"/>
    </source>
</evidence>
<gene>
    <name evidence="3" type="ORF">P4826_05530</name>
</gene>
<feature type="domain" description="Ice-binding protein C-terminal" evidence="2">
    <location>
        <begin position="287"/>
        <end position="310"/>
    </location>
</feature>
<dbReference type="RefSeq" id="WP_317702904.1">
    <property type="nucleotide sequence ID" value="NZ_CP136921.1"/>
</dbReference>
<evidence type="ECO:0000313" key="4">
    <source>
        <dbReference type="Proteomes" id="UP001303211"/>
    </source>
</evidence>
<evidence type="ECO:0000256" key="1">
    <source>
        <dbReference type="SAM" id="SignalP"/>
    </source>
</evidence>
<protein>
    <submittedName>
        <fullName evidence="3">PEP-CTERM sorting domain-containing protein</fullName>
    </submittedName>
</protein>
<proteinExistence type="predicted"/>
<keyword evidence="1" id="KW-0732">Signal</keyword>
<feature type="chain" id="PRO_5045859673" evidence="1">
    <location>
        <begin position="26"/>
        <end position="312"/>
    </location>
</feature>
<dbReference type="Pfam" id="PF07589">
    <property type="entry name" value="PEP-CTERM"/>
    <property type="match status" value="1"/>
</dbReference>
<dbReference type="NCBIfam" id="TIGR02595">
    <property type="entry name" value="PEP_CTERM"/>
    <property type="match status" value="1"/>
</dbReference>
<accession>A0ABZ0J627</accession>
<dbReference type="InterPro" id="IPR013424">
    <property type="entry name" value="Ice-binding_C"/>
</dbReference>
<evidence type="ECO:0000259" key="2">
    <source>
        <dbReference type="Pfam" id="PF07589"/>
    </source>
</evidence>
<name>A0ABZ0J627_9BURK</name>
<keyword evidence="4" id="KW-1185">Reference proteome</keyword>